<comment type="caution">
    <text evidence="2">The sequence shown here is derived from an EMBL/GenBank/DDBJ whole genome shotgun (WGS) entry which is preliminary data.</text>
</comment>
<gene>
    <name evidence="2" type="ORF">AWC38_SpisGene8964</name>
</gene>
<name>A0A2B4SBF8_STYPI</name>
<protein>
    <submittedName>
        <fullName evidence="2">Uncharacterized protein</fullName>
    </submittedName>
</protein>
<sequence>MPRYRSSPTSWRTFFFLSAFSSSEVLGKNASIRSKFPTAACWPREKREEGVRATYCRSKATSIPQANHSQYSSAVEALNLIVESKSLPVELRLLEIQDATGQVEGVPSHANPKQIDIEDPDPKHCASSRSRSPEIIRNFVASKRNEKITNKTKDTISGEKLSKGTESKEIARESLELSDIKTTTARYSTRKRYTLDELYRPNRCFDRGFWQEVELET</sequence>
<proteinExistence type="predicted"/>
<evidence type="ECO:0000256" key="1">
    <source>
        <dbReference type="SAM" id="MobiDB-lite"/>
    </source>
</evidence>
<keyword evidence="3" id="KW-1185">Reference proteome</keyword>
<organism evidence="2 3">
    <name type="scientific">Stylophora pistillata</name>
    <name type="common">Smooth cauliflower coral</name>
    <dbReference type="NCBI Taxonomy" id="50429"/>
    <lineage>
        <taxon>Eukaryota</taxon>
        <taxon>Metazoa</taxon>
        <taxon>Cnidaria</taxon>
        <taxon>Anthozoa</taxon>
        <taxon>Hexacorallia</taxon>
        <taxon>Scleractinia</taxon>
        <taxon>Astrocoeniina</taxon>
        <taxon>Pocilloporidae</taxon>
        <taxon>Stylophora</taxon>
    </lineage>
</organism>
<evidence type="ECO:0000313" key="2">
    <source>
        <dbReference type="EMBL" id="PFX26363.1"/>
    </source>
</evidence>
<dbReference type="EMBL" id="LSMT01000128">
    <property type="protein sequence ID" value="PFX26363.1"/>
    <property type="molecule type" value="Genomic_DNA"/>
</dbReference>
<reference evidence="3" key="1">
    <citation type="journal article" date="2017" name="bioRxiv">
        <title>Comparative analysis of the genomes of Stylophora pistillata and Acropora digitifera provides evidence for extensive differences between species of corals.</title>
        <authorList>
            <person name="Voolstra C.R."/>
            <person name="Li Y."/>
            <person name="Liew Y.J."/>
            <person name="Baumgarten S."/>
            <person name="Zoccola D."/>
            <person name="Flot J.-F."/>
            <person name="Tambutte S."/>
            <person name="Allemand D."/>
            <person name="Aranda M."/>
        </authorList>
    </citation>
    <scope>NUCLEOTIDE SEQUENCE [LARGE SCALE GENOMIC DNA]</scope>
</reference>
<dbReference type="AlphaFoldDB" id="A0A2B4SBF8"/>
<dbReference type="Proteomes" id="UP000225706">
    <property type="component" value="Unassembled WGS sequence"/>
</dbReference>
<feature type="region of interest" description="Disordered" evidence="1">
    <location>
        <begin position="104"/>
        <end position="130"/>
    </location>
</feature>
<dbReference type="OrthoDB" id="283575at2759"/>
<accession>A0A2B4SBF8</accession>
<feature type="region of interest" description="Disordered" evidence="1">
    <location>
        <begin position="147"/>
        <end position="167"/>
    </location>
</feature>
<evidence type="ECO:0000313" key="3">
    <source>
        <dbReference type="Proteomes" id="UP000225706"/>
    </source>
</evidence>